<comment type="caution">
    <text evidence="2">The sequence shown here is derived from an EMBL/GenBank/DDBJ whole genome shotgun (WGS) entry which is preliminary data.</text>
</comment>
<keyword evidence="1" id="KW-0732">Signal</keyword>
<proteinExistence type="predicted"/>
<feature type="chain" id="PRO_5046732655" evidence="1">
    <location>
        <begin position="20"/>
        <end position="142"/>
    </location>
</feature>
<reference evidence="2 3" key="1">
    <citation type="journal article" date="2022" name="Allergy">
        <title>Genome assembly and annotation of Periplaneta americana reveal a comprehensive cockroach allergen profile.</title>
        <authorList>
            <person name="Wang L."/>
            <person name="Xiong Q."/>
            <person name="Saelim N."/>
            <person name="Wang L."/>
            <person name="Nong W."/>
            <person name="Wan A.T."/>
            <person name="Shi M."/>
            <person name="Liu X."/>
            <person name="Cao Q."/>
            <person name="Hui J.H.L."/>
            <person name="Sookrung N."/>
            <person name="Leung T.F."/>
            <person name="Tungtrongchitr A."/>
            <person name="Tsui S.K.W."/>
        </authorList>
    </citation>
    <scope>NUCLEOTIDE SEQUENCE [LARGE SCALE GENOMIC DNA]</scope>
    <source>
        <strain evidence="2">PWHHKU_190912</strain>
    </source>
</reference>
<dbReference type="Gene3D" id="3.40.190.10">
    <property type="entry name" value="Periplasmic binding protein-like II"/>
    <property type="match status" value="1"/>
</dbReference>
<name>A0ABQ8SEL4_PERAM</name>
<organism evidence="2 3">
    <name type="scientific">Periplaneta americana</name>
    <name type="common">American cockroach</name>
    <name type="synonym">Blatta americana</name>
    <dbReference type="NCBI Taxonomy" id="6978"/>
    <lineage>
        <taxon>Eukaryota</taxon>
        <taxon>Metazoa</taxon>
        <taxon>Ecdysozoa</taxon>
        <taxon>Arthropoda</taxon>
        <taxon>Hexapoda</taxon>
        <taxon>Insecta</taxon>
        <taxon>Pterygota</taxon>
        <taxon>Neoptera</taxon>
        <taxon>Polyneoptera</taxon>
        <taxon>Dictyoptera</taxon>
        <taxon>Blattodea</taxon>
        <taxon>Blattoidea</taxon>
        <taxon>Blattidae</taxon>
        <taxon>Blattinae</taxon>
        <taxon>Periplaneta</taxon>
    </lineage>
</organism>
<sequence length="142" mass="16689">MTATVLLLAYSATFISVLSVRKINLPFVDFKTMVLDGTYKLRMPPDSATQRYFEEAKDPYIHRVYKKLIEPYIKSSLNDEFDGILHVCNEDRSSYITSVDFVRLVERRMKCRLVEIPHAYYPVASSMIIRKTSPYRRIFSYQ</sequence>
<protein>
    <submittedName>
        <fullName evidence="2">Uncharacterized protein</fullName>
    </submittedName>
</protein>
<evidence type="ECO:0000313" key="2">
    <source>
        <dbReference type="EMBL" id="KAJ4432549.1"/>
    </source>
</evidence>
<keyword evidence="3" id="KW-1185">Reference proteome</keyword>
<gene>
    <name evidence="2" type="ORF">ANN_21172</name>
</gene>
<accession>A0ABQ8SEL4</accession>
<dbReference type="Proteomes" id="UP001148838">
    <property type="component" value="Unassembled WGS sequence"/>
</dbReference>
<feature type="signal peptide" evidence="1">
    <location>
        <begin position="1"/>
        <end position="19"/>
    </location>
</feature>
<evidence type="ECO:0000256" key="1">
    <source>
        <dbReference type="SAM" id="SignalP"/>
    </source>
</evidence>
<dbReference type="EMBL" id="JAJSOF020000029">
    <property type="protein sequence ID" value="KAJ4432549.1"/>
    <property type="molecule type" value="Genomic_DNA"/>
</dbReference>
<evidence type="ECO:0000313" key="3">
    <source>
        <dbReference type="Proteomes" id="UP001148838"/>
    </source>
</evidence>